<organism evidence="1 2">
    <name type="scientific">Meloidogyne enterolobii</name>
    <name type="common">Root-knot nematode worm</name>
    <name type="synonym">Meloidogyne mayaguensis</name>
    <dbReference type="NCBI Taxonomy" id="390850"/>
    <lineage>
        <taxon>Eukaryota</taxon>
        <taxon>Metazoa</taxon>
        <taxon>Ecdysozoa</taxon>
        <taxon>Nematoda</taxon>
        <taxon>Chromadorea</taxon>
        <taxon>Rhabditida</taxon>
        <taxon>Tylenchina</taxon>
        <taxon>Tylenchomorpha</taxon>
        <taxon>Tylenchoidea</taxon>
        <taxon>Meloidogynidae</taxon>
        <taxon>Meloidogyninae</taxon>
        <taxon>Meloidogyne</taxon>
    </lineage>
</organism>
<accession>A0ACB1ACX1</accession>
<gene>
    <name evidence="1" type="ORF">MENTE1834_LOCUS36052</name>
</gene>
<proteinExistence type="predicted"/>
<comment type="caution">
    <text evidence="1">The sequence shown here is derived from an EMBL/GenBank/DDBJ whole genome shotgun (WGS) entry which is preliminary data.</text>
</comment>
<keyword evidence="2" id="KW-1185">Reference proteome</keyword>
<protein>
    <submittedName>
        <fullName evidence="1">Uncharacterized protein</fullName>
    </submittedName>
</protein>
<dbReference type="Proteomes" id="UP001497535">
    <property type="component" value="Unassembled WGS sequence"/>
</dbReference>
<sequence length="257" mass="29748">MKSLVIDENELENPIDTIFKNAIDAINKELDEYKKLLIAFNDGATRSELFKTPAFRRVVYKENLSPSSICQPLFNIALNADYIKNNRDIVMKHITPFVIREICALTRKDAIDIHVYMENIMDYFTTKLKRQQIVSFLSRRGIENPHQFLNNLLHFASSGQTLKVYDQNSEYRFICFKNVYFIFCSVRRSNYVGDFFPEDDDVLVLNSNVDVEVLGQSNSNNRRPQSNHQSPVSMEIPNNNASPLVVFCYFYSGSLVI</sequence>
<reference evidence="1" key="1">
    <citation type="submission" date="2023-11" db="EMBL/GenBank/DDBJ databases">
        <authorList>
            <person name="Poullet M."/>
        </authorList>
    </citation>
    <scope>NUCLEOTIDE SEQUENCE</scope>
    <source>
        <strain evidence="1">E1834</strain>
    </source>
</reference>
<dbReference type="EMBL" id="CAVMJV010000071">
    <property type="protein sequence ID" value="CAK5088402.1"/>
    <property type="molecule type" value="Genomic_DNA"/>
</dbReference>
<evidence type="ECO:0000313" key="2">
    <source>
        <dbReference type="Proteomes" id="UP001497535"/>
    </source>
</evidence>
<evidence type="ECO:0000313" key="1">
    <source>
        <dbReference type="EMBL" id="CAK5088402.1"/>
    </source>
</evidence>
<name>A0ACB1ACX1_MELEN</name>